<dbReference type="Pfam" id="PF06974">
    <property type="entry name" value="WS_DGAT_C"/>
    <property type="match status" value="1"/>
</dbReference>
<keyword evidence="9 11" id="KW-0012">Acyltransferase</keyword>
<dbReference type="Gene3D" id="3.30.559.10">
    <property type="entry name" value="Chloramphenicol acetyltransferase-like domain"/>
    <property type="match status" value="1"/>
</dbReference>
<dbReference type="EC" id="2.3.1.20" evidence="4 11"/>
<evidence type="ECO:0000259" key="13">
    <source>
        <dbReference type="Pfam" id="PF06974"/>
    </source>
</evidence>
<accession>A0ABX8S8H8</accession>
<evidence type="ECO:0000256" key="10">
    <source>
        <dbReference type="ARBA" id="ARBA00048109"/>
    </source>
</evidence>
<keyword evidence="6 11" id="KW-0808">Transferase</keyword>
<dbReference type="InterPro" id="IPR023213">
    <property type="entry name" value="CAT-like_dom_sf"/>
</dbReference>
<evidence type="ECO:0000256" key="6">
    <source>
        <dbReference type="ARBA" id="ARBA00022679"/>
    </source>
</evidence>
<evidence type="ECO:0000256" key="2">
    <source>
        <dbReference type="ARBA" id="ARBA00005189"/>
    </source>
</evidence>
<dbReference type="SUPFAM" id="SSF52777">
    <property type="entry name" value="CoA-dependent acyltransferases"/>
    <property type="match status" value="2"/>
</dbReference>
<comment type="pathway">
    <text evidence="1 11">Glycerolipid metabolism; triacylglycerol biosynthesis.</text>
</comment>
<dbReference type="InterPro" id="IPR004255">
    <property type="entry name" value="O-acyltransferase_WSD1_N"/>
</dbReference>
<protein>
    <recommendedName>
        <fullName evidence="4 11">Diacylglycerol O-acyltransferase</fullName>
        <ecNumber evidence="4 11">2.3.1.20</ecNumber>
    </recommendedName>
</protein>
<evidence type="ECO:0000313" key="14">
    <source>
        <dbReference type="EMBL" id="QXQ13467.1"/>
    </source>
</evidence>
<evidence type="ECO:0000256" key="5">
    <source>
        <dbReference type="ARBA" id="ARBA00022516"/>
    </source>
</evidence>
<reference evidence="14" key="1">
    <citation type="submission" date="2021-07" db="EMBL/GenBank/DDBJ databases">
        <title>Candidatus Kaistella beijingensis sp. nov. isolated from a municipal wastewater treatment plant is involved in sludge foaming.</title>
        <authorList>
            <person name="Song Y."/>
            <person name="Liu S.-J."/>
        </authorList>
    </citation>
    <scope>NUCLEOTIDE SEQUENCE</scope>
    <source>
        <strain evidence="14">DSM 43998</strain>
    </source>
</reference>
<evidence type="ECO:0000256" key="8">
    <source>
        <dbReference type="ARBA" id="ARBA00023098"/>
    </source>
</evidence>
<dbReference type="PANTHER" id="PTHR31650:SF1">
    <property type="entry name" value="WAX ESTER SYNTHASE_DIACYLGLYCEROL ACYLTRANSFERASE 4-RELATED"/>
    <property type="match status" value="1"/>
</dbReference>
<comment type="catalytic activity">
    <reaction evidence="10 11">
        <text>an acyl-CoA + a 1,2-diacyl-sn-glycerol = a triacyl-sn-glycerol + CoA</text>
        <dbReference type="Rhea" id="RHEA:10868"/>
        <dbReference type="ChEBI" id="CHEBI:17815"/>
        <dbReference type="ChEBI" id="CHEBI:57287"/>
        <dbReference type="ChEBI" id="CHEBI:58342"/>
        <dbReference type="ChEBI" id="CHEBI:64615"/>
        <dbReference type="EC" id="2.3.1.20"/>
    </reaction>
</comment>
<comment type="pathway">
    <text evidence="2">Lipid metabolism.</text>
</comment>
<comment type="similarity">
    <text evidence="3 11">Belongs to the long-chain O-acyltransferase family.</text>
</comment>
<keyword evidence="8 11" id="KW-0443">Lipid metabolism</keyword>
<organism evidence="14 15">
    <name type="scientific">Skermania pinensis</name>
    <dbReference type="NCBI Taxonomy" id="39122"/>
    <lineage>
        <taxon>Bacteria</taxon>
        <taxon>Bacillati</taxon>
        <taxon>Actinomycetota</taxon>
        <taxon>Actinomycetes</taxon>
        <taxon>Mycobacteriales</taxon>
        <taxon>Gordoniaceae</taxon>
        <taxon>Skermania</taxon>
    </lineage>
</organism>
<keyword evidence="5 11" id="KW-0444">Lipid biosynthesis</keyword>
<feature type="domain" description="O-acyltransferase WSD1 C-terminal" evidence="13">
    <location>
        <begin position="295"/>
        <end position="439"/>
    </location>
</feature>
<dbReference type="Pfam" id="PF03007">
    <property type="entry name" value="WS_DGAT_cat"/>
    <property type="match status" value="1"/>
</dbReference>
<keyword evidence="7 11" id="KW-0319">Glycerol metabolism</keyword>
<proteinExistence type="inferred from homology"/>
<dbReference type="Gene3D" id="3.30.559.30">
    <property type="entry name" value="Nonribosomal peptide synthetase, condensation domain"/>
    <property type="match status" value="1"/>
</dbReference>
<dbReference type="InterPro" id="IPR014292">
    <property type="entry name" value="Acyl_transf_WS/DGAT"/>
</dbReference>
<feature type="domain" description="O-acyltransferase WSD1-like N-terminal" evidence="12">
    <location>
        <begin position="12"/>
        <end position="255"/>
    </location>
</feature>
<evidence type="ECO:0000256" key="9">
    <source>
        <dbReference type="ARBA" id="ARBA00023315"/>
    </source>
</evidence>
<dbReference type="InterPro" id="IPR045034">
    <property type="entry name" value="O-acyltransferase_WSD1-like"/>
</dbReference>
<dbReference type="RefSeq" id="WP_066474058.1">
    <property type="nucleotide sequence ID" value="NZ_CBCRUZ010000007.1"/>
</dbReference>
<gene>
    <name evidence="14" type="ORF">KV203_16825</name>
</gene>
<evidence type="ECO:0000256" key="7">
    <source>
        <dbReference type="ARBA" id="ARBA00022798"/>
    </source>
</evidence>
<dbReference type="Proteomes" id="UP000887023">
    <property type="component" value="Chromosome"/>
</dbReference>
<evidence type="ECO:0000256" key="11">
    <source>
        <dbReference type="RuleBase" id="RU361241"/>
    </source>
</evidence>
<dbReference type="InterPro" id="IPR009721">
    <property type="entry name" value="O-acyltransferase_WSD1_C"/>
</dbReference>
<dbReference type="NCBIfam" id="TIGR02946">
    <property type="entry name" value="acyl_WS_DGAT"/>
    <property type="match status" value="1"/>
</dbReference>
<evidence type="ECO:0000256" key="1">
    <source>
        <dbReference type="ARBA" id="ARBA00004771"/>
    </source>
</evidence>
<sequence>MTTERPIPIDRLSPIDAAFLHVEDRSNRMQLAGMLIFDADPPGFAEFREAIVRSLPLLPHFRQWVRPGTLALRRPSWVDDADFDVDYHLHHVALPAPGGPAEIAGMIDDLTAQPLDLQRSPWELTLVEGLAGGGFALALKVHHCMVDGLSIMDIFAVLCSPDPHYRHPEPAPWTPTPAPALWKRRAARPRRSAAGTPLDALRRLPRAARLAGRAPVTRFNSGPSSAVRRTEYLTVPLSVIHDIRRAHGTTVNNAVLATVTGALQRYLSRHDELVDELYAFVPVNRRADAERGTHGNRIAMTYPALPVGELEPNRRVEAVLAAVDAAARSRQAEDTAALADLTRYTPQPVAAAINRAMQLRSRIFNLTVTNVPGPPIPVYFLGRQLSLILGATPLTRKHALTVAVLSYKGNMTFSVTTDPRRVPDLDDLMTDFRSELDLLHALAGGPVADPSTVPTTRSTP</sequence>
<evidence type="ECO:0000256" key="4">
    <source>
        <dbReference type="ARBA" id="ARBA00013244"/>
    </source>
</evidence>
<keyword evidence="15" id="KW-1185">Reference proteome</keyword>
<dbReference type="EMBL" id="CP079105">
    <property type="protein sequence ID" value="QXQ13467.1"/>
    <property type="molecule type" value="Genomic_DNA"/>
</dbReference>
<evidence type="ECO:0000256" key="3">
    <source>
        <dbReference type="ARBA" id="ARBA00009587"/>
    </source>
</evidence>
<evidence type="ECO:0000259" key="12">
    <source>
        <dbReference type="Pfam" id="PF03007"/>
    </source>
</evidence>
<dbReference type="PANTHER" id="PTHR31650">
    <property type="entry name" value="O-ACYLTRANSFERASE (WSD1-LIKE) FAMILY PROTEIN"/>
    <property type="match status" value="1"/>
</dbReference>
<name>A0ABX8S8H8_9ACTN</name>
<evidence type="ECO:0000313" key="15">
    <source>
        <dbReference type="Proteomes" id="UP000887023"/>
    </source>
</evidence>